<dbReference type="GO" id="GO:0003677">
    <property type="term" value="F:DNA binding"/>
    <property type="evidence" value="ECO:0007669"/>
    <property type="project" value="InterPro"/>
</dbReference>
<protein>
    <submittedName>
        <fullName evidence="5">Replication-associated recombination protein A</fullName>
    </submittedName>
</protein>
<dbReference type="InterPro" id="IPR032423">
    <property type="entry name" value="AAA_assoc_2"/>
</dbReference>
<dbReference type="SUPFAM" id="SSF48019">
    <property type="entry name" value="post-AAA+ oligomerization domain-like"/>
    <property type="match status" value="1"/>
</dbReference>
<dbReference type="InterPro" id="IPR008921">
    <property type="entry name" value="DNA_pol3_clamp-load_cplx_C"/>
</dbReference>
<dbReference type="EMBL" id="CP023173">
    <property type="protein sequence ID" value="ASZ09174.1"/>
    <property type="molecule type" value="Genomic_DNA"/>
</dbReference>
<reference evidence="5 6" key="1">
    <citation type="submission" date="2017-08" db="EMBL/GenBank/DDBJ databases">
        <title>Complete Genome Sequence of Mesoplasma chauliocola.</title>
        <authorList>
            <person name="Knight T.F.Jr."/>
            <person name="Citino T."/>
        </authorList>
    </citation>
    <scope>NUCLEOTIDE SEQUENCE [LARGE SCALE GENOMIC DNA]</scope>
    <source>
        <strain evidence="5 6">CHPA-2</strain>
    </source>
</reference>
<evidence type="ECO:0000256" key="3">
    <source>
        <dbReference type="ARBA" id="ARBA00022840"/>
    </source>
</evidence>
<dbReference type="CDD" id="cd18139">
    <property type="entry name" value="HLD_clamp_RarA"/>
    <property type="match status" value="1"/>
</dbReference>
<sequence length="410" mass="46773">MNTPLAYLLRPQSTSEIIGQKHLLKEEGLIKRMIGNNFCRSLIFYGPSGVGKTSFAMALANDLNIEYDIFNASFDKKENLTKIIDKAINKERFILVIDEIHRLNRDKQDILLSFMEKGNVYLFATTTENPFFTINPAIRSRATILELKRVNHDDAFEFINKLISDKKVKLNIKTEALKYLCELNSGDIRSLLNNVELFNSLYKDEEVTIDLISTVISQGKNPSGSTGDDFHDLKSALQKSVRGSDVDAALHYFSRLLSIGDYETLMRRMVIMAYEDIGLANPTLPPRVMQACEAFRQIGMPEGIIPLGLVIIEMALSQKSNSALMAANKAFEDVKNGMAYDVPSHLKDNHYKSAIKLNRGVNYLYPHVEEKGWIAQQYLPDEIKNIKYFKPKTNSSYERKLWTLYEEMKK</sequence>
<dbReference type="InterPro" id="IPR021886">
    <property type="entry name" value="MgsA_C"/>
</dbReference>
<evidence type="ECO:0000256" key="1">
    <source>
        <dbReference type="ARBA" id="ARBA00008959"/>
    </source>
</evidence>
<dbReference type="AlphaFoldDB" id="A0A249SND0"/>
<dbReference type="GO" id="GO:0006261">
    <property type="term" value="P:DNA-templated DNA replication"/>
    <property type="evidence" value="ECO:0007669"/>
    <property type="project" value="TreeGrafter"/>
</dbReference>
<dbReference type="Gene3D" id="3.40.50.300">
    <property type="entry name" value="P-loop containing nucleotide triphosphate hydrolases"/>
    <property type="match status" value="1"/>
</dbReference>
<dbReference type="Pfam" id="PF00004">
    <property type="entry name" value="AAA"/>
    <property type="match status" value="1"/>
</dbReference>
<dbReference type="InterPro" id="IPR003593">
    <property type="entry name" value="AAA+_ATPase"/>
</dbReference>
<keyword evidence="6" id="KW-1185">Reference proteome</keyword>
<dbReference type="Proteomes" id="UP000232229">
    <property type="component" value="Chromosome"/>
</dbReference>
<dbReference type="GO" id="GO:0008047">
    <property type="term" value="F:enzyme activator activity"/>
    <property type="evidence" value="ECO:0007669"/>
    <property type="project" value="TreeGrafter"/>
</dbReference>
<gene>
    <name evidence="5" type="ORF">CK556_02290</name>
</gene>
<dbReference type="InterPro" id="IPR003959">
    <property type="entry name" value="ATPase_AAA_core"/>
</dbReference>
<evidence type="ECO:0000259" key="4">
    <source>
        <dbReference type="SMART" id="SM00382"/>
    </source>
</evidence>
<dbReference type="GO" id="GO:0017116">
    <property type="term" value="F:single-stranded DNA helicase activity"/>
    <property type="evidence" value="ECO:0007669"/>
    <property type="project" value="TreeGrafter"/>
</dbReference>
<dbReference type="Pfam" id="PF12002">
    <property type="entry name" value="MgsA_C"/>
    <property type="match status" value="1"/>
</dbReference>
<dbReference type="GO" id="GO:0016887">
    <property type="term" value="F:ATP hydrolysis activity"/>
    <property type="evidence" value="ECO:0007669"/>
    <property type="project" value="InterPro"/>
</dbReference>
<dbReference type="KEGG" id="mchc:CK556_02290"/>
<evidence type="ECO:0000313" key="6">
    <source>
        <dbReference type="Proteomes" id="UP000232229"/>
    </source>
</evidence>
<dbReference type="RefSeq" id="WP_027875649.1">
    <property type="nucleotide sequence ID" value="NZ_CP023173.1"/>
</dbReference>
<dbReference type="Gene3D" id="1.20.272.10">
    <property type="match status" value="1"/>
</dbReference>
<dbReference type="STRING" id="1336232.GCA_000518825_01413"/>
<dbReference type="PANTHER" id="PTHR13779">
    <property type="entry name" value="WERNER HELICASE-INTERACTING PROTEIN 1 FAMILY MEMBER"/>
    <property type="match status" value="1"/>
</dbReference>
<organism evidence="5 6">
    <name type="scientific">Mesoplasma chauliocola</name>
    <dbReference type="NCBI Taxonomy" id="216427"/>
    <lineage>
        <taxon>Bacteria</taxon>
        <taxon>Bacillati</taxon>
        <taxon>Mycoplasmatota</taxon>
        <taxon>Mollicutes</taxon>
        <taxon>Entomoplasmatales</taxon>
        <taxon>Entomoplasmataceae</taxon>
        <taxon>Mesoplasma</taxon>
    </lineage>
</organism>
<dbReference type="FunFam" id="1.10.3710.10:FF:000003">
    <property type="entry name" value="ATPase, AAA family protein"/>
    <property type="match status" value="1"/>
</dbReference>
<proteinExistence type="inferred from homology"/>
<feature type="domain" description="AAA+ ATPase" evidence="4">
    <location>
        <begin position="38"/>
        <end position="151"/>
    </location>
</feature>
<dbReference type="Pfam" id="PF16193">
    <property type="entry name" value="AAA_assoc_2"/>
    <property type="match status" value="1"/>
</dbReference>
<keyword evidence="3" id="KW-0067">ATP-binding</keyword>
<dbReference type="Gene3D" id="1.10.3710.10">
    <property type="entry name" value="DNA polymerase III clamp loader subunits, C-terminal domain"/>
    <property type="match status" value="1"/>
</dbReference>
<dbReference type="SUPFAM" id="SSF52540">
    <property type="entry name" value="P-loop containing nucleoside triphosphate hydrolases"/>
    <property type="match status" value="1"/>
</dbReference>
<comment type="similarity">
    <text evidence="1">Belongs to the AAA ATPase family. RarA/MGS1/WRNIP1 subfamily.</text>
</comment>
<dbReference type="SMART" id="SM00382">
    <property type="entry name" value="AAA"/>
    <property type="match status" value="1"/>
</dbReference>
<dbReference type="GO" id="GO:0005524">
    <property type="term" value="F:ATP binding"/>
    <property type="evidence" value="ECO:0007669"/>
    <property type="project" value="UniProtKB-KW"/>
</dbReference>
<keyword evidence="2" id="KW-0547">Nucleotide-binding</keyword>
<dbReference type="PANTHER" id="PTHR13779:SF7">
    <property type="entry name" value="ATPASE WRNIP1"/>
    <property type="match status" value="1"/>
</dbReference>
<evidence type="ECO:0000313" key="5">
    <source>
        <dbReference type="EMBL" id="ASZ09174.1"/>
    </source>
</evidence>
<dbReference type="GO" id="GO:0000731">
    <property type="term" value="P:DNA synthesis involved in DNA repair"/>
    <property type="evidence" value="ECO:0007669"/>
    <property type="project" value="TreeGrafter"/>
</dbReference>
<evidence type="ECO:0000256" key="2">
    <source>
        <dbReference type="ARBA" id="ARBA00022741"/>
    </source>
</evidence>
<dbReference type="InterPro" id="IPR027417">
    <property type="entry name" value="P-loop_NTPase"/>
</dbReference>
<dbReference type="InterPro" id="IPR051314">
    <property type="entry name" value="AAA_ATPase_RarA/MGS1/WRNIP1"/>
</dbReference>
<accession>A0A249SND0</accession>
<name>A0A249SND0_9MOLU</name>
<dbReference type="CDD" id="cd00009">
    <property type="entry name" value="AAA"/>
    <property type="match status" value="1"/>
</dbReference>